<accession>A0ABS5YWS8</accession>
<dbReference type="Proteomes" id="UP001519654">
    <property type="component" value="Unassembled WGS sequence"/>
</dbReference>
<proteinExistence type="predicted"/>
<protein>
    <submittedName>
        <fullName evidence="1">Uncharacterized protein</fullName>
    </submittedName>
</protein>
<evidence type="ECO:0000313" key="2">
    <source>
        <dbReference type="Proteomes" id="UP001519654"/>
    </source>
</evidence>
<comment type="caution">
    <text evidence="1">The sequence shown here is derived from an EMBL/GenBank/DDBJ whole genome shotgun (WGS) entry which is preliminary data.</text>
</comment>
<sequence length="839" mass="90283">MRAFGGKRPVVVLSGFPRPRGFLVHDLLGAPGPRPGVPLEQLDVPWTNELEPSPSTMFHDPKDRTADYFLPEYRLAERQVAGEVRYEMALRPDGPAWLLSVALQARRPASAPETSRPLPHQPGVRLIHSRAVDGGGTVDEALDLTVRTTEDGCVAVAPIATLALRDAVFHALTKADSRPRLVVQRSFEAAVRLDLPPPAREVIDLLSLSPRATWNGAQLTDPGGNTIDGADLPFNGNDGDDRGFVILTDGMPMEDGTRRRALRMHPKWVTNGTIKGWHPDVPLPPGAVFEAEVGFVNGAVHTDGVDFIVFEHHTLPGGGRTWNELLRHHKGYTRALDPIRIDLSGLAGTAVGIELRVDAGPSSAQDWAAWVGPRIVGAEPGAEPDRYLAGRHDLPQPNVFPVPFFDPQLHPGIFTGIGGIGDPPPLTRHTVVFRGTPHHYYEQSDTPGRFLYLPDAFKLGRRATAPFTPSLLVSFTAPDGLVENVQAELSYVAYPVVDPDRLDAAVAELRAQVPLLPADAEVRFDCLRADPARLTLRLALPRPGGGVVREVRPGAVVALDREINDTVTLDRTGFQSVFNALMGAGTSALFAGEVLVAVDPQESLVVPLVARIGDLAGALFEQTQEAAGPGRVRVVLTNRTESPVRVPALPVRLTAPGFDVAAVVSEVSLDGAGAEWPVEVPPESALAFVAAAEGATPPAGPLTATYDLDQVTTRPDRLKVFDAVIDRAVPPPLRHALRVTVFRDVFDVHADLRRIVVDFSAGESVEFARTDFPAGISESTRTATLPVPLRAVIDQGDSIGDYRYRVRAVDKLGTVRTSGWLVVTSPLFPDLASIDGPTP</sequence>
<dbReference type="EMBL" id="JAHKKG010000010">
    <property type="protein sequence ID" value="MBU2667904.1"/>
    <property type="molecule type" value="Genomic_DNA"/>
</dbReference>
<keyword evidence="2" id="KW-1185">Reference proteome</keyword>
<reference evidence="1 2" key="1">
    <citation type="submission" date="2021-06" db="EMBL/GenBank/DDBJ databases">
        <title>Actinoplanes lichenicola sp. nov., and Actinoplanes ovalisporus sp. nov., isolated from lichen in Thailand.</title>
        <authorList>
            <person name="Saeng-In P."/>
            <person name="Kanchanasin P."/>
            <person name="Yuki M."/>
            <person name="Kudo T."/>
            <person name="Ohkuma M."/>
            <person name="Phongsopitanun W."/>
            <person name="Tanasupawat S."/>
        </authorList>
    </citation>
    <scope>NUCLEOTIDE SEQUENCE [LARGE SCALE GENOMIC DNA]</scope>
    <source>
        <strain evidence="1 2">NBRC 110975</strain>
    </source>
</reference>
<dbReference type="RefSeq" id="WP_215792163.1">
    <property type="nucleotide sequence ID" value="NZ_JAHKKG010000010.1"/>
</dbReference>
<name>A0ABS5YWS8_9ACTN</name>
<gene>
    <name evidence="1" type="ORF">KOI35_30775</name>
</gene>
<organism evidence="1 2">
    <name type="scientific">Paractinoplanes bogorensis</name>
    <dbReference type="NCBI Taxonomy" id="1610840"/>
    <lineage>
        <taxon>Bacteria</taxon>
        <taxon>Bacillati</taxon>
        <taxon>Actinomycetota</taxon>
        <taxon>Actinomycetes</taxon>
        <taxon>Micromonosporales</taxon>
        <taxon>Micromonosporaceae</taxon>
        <taxon>Paractinoplanes</taxon>
    </lineage>
</organism>
<evidence type="ECO:0000313" key="1">
    <source>
        <dbReference type="EMBL" id="MBU2667904.1"/>
    </source>
</evidence>